<organism evidence="2 3">
    <name type="scientific">Gallaecimonas xiamenensis 3-C-1</name>
    <dbReference type="NCBI Taxonomy" id="745411"/>
    <lineage>
        <taxon>Bacteria</taxon>
        <taxon>Pseudomonadati</taxon>
        <taxon>Pseudomonadota</taxon>
        <taxon>Gammaproteobacteria</taxon>
        <taxon>Enterobacterales</taxon>
        <taxon>Gallaecimonadaceae</taxon>
        <taxon>Gallaecimonas</taxon>
    </lineage>
</organism>
<feature type="signal peptide" evidence="1">
    <location>
        <begin position="1"/>
        <end position="19"/>
    </location>
</feature>
<keyword evidence="1" id="KW-0732">Signal</keyword>
<evidence type="ECO:0000313" key="3">
    <source>
        <dbReference type="Proteomes" id="UP000006755"/>
    </source>
</evidence>
<dbReference type="EMBL" id="AMRI01000006">
    <property type="protein sequence ID" value="EKE75905.1"/>
    <property type="molecule type" value="Genomic_DNA"/>
</dbReference>
<dbReference type="OrthoDB" id="5878875at2"/>
<keyword evidence="3" id="KW-1185">Reference proteome</keyword>
<dbReference type="eggNOG" id="ENOG50347Q5">
    <property type="taxonomic scope" value="Bacteria"/>
</dbReference>
<protein>
    <recommendedName>
        <fullName evidence="4">Lipoprotein</fullName>
    </recommendedName>
</protein>
<gene>
    <name evidence="2" type="ORF">B3C1_05582</name>
</gene>
<proteinExistence type="predicted"/>
<feature type="chain" id="PRO_5003862306" description="Lipoprotein" evidence="1">
    <location>
        <begin position="20"/>
        <end position="177"/>
    </location>
</feature>
<dbReference type="Proteomes" id="UP000006755">
    <property type="component" value="Unassembled WGS sequence"/>
</dbReference>
<sequence>MNKSLFLLAALALSGCASNDLGSVVDGAINGASDAAKRMVGMGDSSTVSGKPVYNGGYSVGREAVYITDAERQSVDLGRLSAQKTVSNPRGLTRTKLMGCSHLDSQGTMPSCTLYLYPVTAEGWLVKDPVTFHGVGKDYVTNSGLYYFKVESEGQFYATGEVTIAKGLTNELSFAVQ</sequence>
<comment type="caution">
    <text evidence="2">The sequence shown here is derived from an EMBL/GenBank/DDBJ whole genome shotgun (WGS) entry which is preliminary data.</text>
</comment>
<dbReference type="RefSeq" id="WP_008483482.1">
    <property type="nucleotide sequence ID" value="NZ_AMRI01000006.1"/>
</dbReference>
<evidence type="ECO:0000256" key="1">
    <source>
        <dbReference type="SAM" id="SignalP"/>
    </source>
</evidence>
<evidence type="ECO:0008006" key="4">
    <source>
        <dbReference type="Google" id="ProtNLM"/>
    </source>
</evidence>
<evidence type="ECO:0000313" key="2">
    <source>
        <dbReference type="EMBL" id="EKE75905.1"/>
    </source>
</evidence>
<dbReference type="AlphaFoldDB" id="K2KEW8"/>
<dbReference type="PROSITE" id="PS51257">
    <property type="entry name" value="PROKAR_LIPOPROTEIN"/>
    <property type="match status" value="1"/>
</dbReference>
<name>K2KEW8_9GAMM</name>
<dbReference type="STRING" id="745411.B3C1_05582"/>
<accession>K2KEW8</accession>
<reference evidence="2 3" key="1">
    <citation type="journal article" date="2012" name="J. Bacteriol.">
        <title>Genome Sequence of Gallaecimonas xiamenensis Type Strain 3-C-1.</title>
        <authorList>
            <person name="Lai Q."/>
            <person name="Wang L."/>
            <person name="Wang W."/>
            <person name="Shao Z."/>
        </authorList>
    </citation>
    <scope>NUCLEOTIDE SEQUENCE [LARGE SCALE GENOMIC DNA]</scope>
    <source>
        <strain evidence="2 3">3-C-1</strain>
    </source>
</reference>